<dbReference type="InterPro" id="IPR001296">
    <property type="entry name" value="Glyco_trans_1"/>
</dbReference>
<comment type="caution">
    <text evidence="4">The sequence shown here is derived from an EMBL/GenBank/DDBJ whole genome shotgun (WGS) entry which is preliminary data.</text>
</comment>
<dbReference type="Proteomes" id="UP001139125">
    <property type="component" value="Unassembled WGS sequence"/>
</dbReference>
<reference evidence="4" key="1">
    <citation type="submission" date="2022-06" db="EMBL/GenBank/DDBJ databases">
        <title>Gracilimonas sp. CAU 1638 isolated from sea sediment.</title>
        <authorList>
            <person name="Kim W."/>
        </authorList>
    </citation>
    <scope>NUCLEOTIDE SEQUENCE</scope>
    <source>
        <strain evidence="4">CAU 1638</strain>
    </source>
</reference>
<dbReference type="SUPFAM" id="SSF53756">
    <property type="entry name" value="UDP-Glycosyltransferase/glycogen phosphorylase"/>
    <property type="match status" value="1"/>
</dbReference>
<evidence type="ECO:0000313" key="5">
    <source>
        <dbReference type="Proteomes" id="UP001139125"/>
    </source>
</evidence>
<feature type="domain" description="Glycosyltransferase subfamily 4-like N-terminal" evidence="3">
    <location>
        <begin position="75"/>
        <end position="188"/>
    </location>
</feature>
<gene>
    <name evidence="4" type="ORF">NM125_08370</name>
</gene>
<proteinExistence type="predicted"/>
<accession>A0A9X2L3G0</accession>
<protein>
    <submittedName>
        <fullName evidence="4">Glycosyltransferase family 4 protein</fullName>
    </submittedName>
</protein>
<dbReference type="GO" id="GO:0009103">
    <property type="term" value="P:lipopolysaccharide biosynthetic process"/>
    <property type="evidence" value="ECO:0007669"/>
    <property type="project" value="TreeGrafter"/>
</dbReference>
<name>A0A9X2L3G0_9BACT</name>
<evidence type="ECO:0000256" key="1">
    <source>
        <dbReference type="ARBA" id="ARBA00022679"/>
    </source>
</evidence>
<sequence>MKIALISHLFPTELHPFSGKFIKDQLTMLNSEPGIEADLIVPTPFSIPFTKRKRKNHSDLLVNCEANRLRYLSFPRKRFPTLISASLSKAVGNYFKNQTYDVINVHWIYPDALCIPELKQLGFKTVLTVHGSDWYQSKNNRTLSKLFGEVLHHVDRVLYSGPKLKEDMESHFPFLSRKSEIVYNMVDEHLYDVPAVEEKDSAKKELNWDTEKTHSLTVANIRHEKGIDLLLKSINEEMGLKNTHFHIIGAAGPESYMTEIHSLLKANSFDNITIHQPVLPGQLIKYYHAADFFTQPSRREGFSVAILEAMACGLPVICTDVGGNRFLIDDQTGLLIKNGTSGKLSDELRKMAEQYKSYDRNVIHSKVTSKYGREAFKKRLLDNFTEVLAD</sequence>
<dbReference type="PANTHER" id="PTHR46401:SF2">
    <property type="entry name" value="GLYCOSYLTRANSFERASE WBBK-RELATED"/>
    <property type="match status" value="1"/>
</dbReference>
<dbReference type="AlphaFoldDB" id="A0A9X2L3G0"/>
<evidence type="ECO:0000259" key="2">
    <source>
        <dbReference type="Pfam" id="PF00534"/>
    </source>
</evidence>
<feature type="domain" description="Glycosyl transferase family 1" evidence="2">
    <location>
        <begin position="199"/>
        <end position="360"/>
    </location>
</feature>
<keyword evidence="1" id="KW-0808">Transferase</keyword>
<dbReference type="CDD" id="cd03801">
    <property type="entry name" value="GT4_PimA-like"/>
    <property type="match status" value="1"/>
</dbReference>
<dbReference type="RefSeq" id="WP_255134457.1">
    <property type="nucleotide sequence ID" value="NZ_JANDBC010000001.1"/>
</dbReference>
<dbReference type="PANTHER" id="PTHR46401">
    <property type="entry name" value="GLYCOSYLTRANSFERASE WBBK-RELATED"/>
    <property type="match status" value="1"/>
</dbReference>
<keyword evidence="5" id="KW-1185">Reference proteome</keyword>
<evidence type="ECO:0000313" key="4">
    <source>
        <dbReference type="EMBL" id="MCP9291594.1"/>
    </source>
</evidence>
<dbReference type="InterPro" id="IPR028098">
    <property type="entry name" value="Glyco_trans_4-like_N"/>
</dbReference>
<dbReference type="Pfam" id="PF13439">
    <property type="entry name" value="Glyco_transf_4"/>
    <property type="match status" value="1"/>
</dbReference>
<dbReference type="GO" id="GO:0016757">
    <property type="term" value="F:glycosyltransferase activity"/>
    <property type="evidence" value="ECO:0007669"/>
    <property type="project" value="InterPro"/>
</dbReference>
<organism evidence="4 5">
    <name type="scientific">Gracilimonas sediminicola</name>
    <dbReference type="NCBI Taxonomy" id="2952158"/>
    <lineage>
        <taxon>Bacteria</taxon>
        <taxon>Pseudomonadati</taxon>
        <taxon>Balneolota</taxon>
        <taxon>Balneolia</taxon>
        <taxon>Balneolales</taxon>
        <taxon>Balneolaceae</taxon>
        <taxon>Gracilimonas</taxon>
    </lineage>
</organism>
<evidence type="ECO:0000259" key="3">
    <source>
        <dbReference type="Pfam" id="PF13439"/>
    </source>
</evidence>
<dbReference type="Pfam" id="PF00534">
    <property type="entry name" value="Glycos_transf_1"/>
    <property type="match status" value="1"/>
</dbReference>
<dbReference type="EMBL" id="JANDBC010000001">
    <property type="protein sequence ID" value="MCP9291594.1"/>
    <property type="molecule type" value="Genomic_DNA"/>
</dbReference>
<dbReference type="Gene3D" id="3.40.50.2000">
    <property type="entry name" value="Glycogen Phosphorylase B"/>
    <property type="match status" value="2"/>
</dbReference>